<dbReference type="SUPFAM" id="SSF56954">
    <property type="entry name" value="Outer membrane efflux proteins (OEP)"/>
    <property type="match status" value="1"/>
</dbReference>
<dbReference type="InterPro" id="IPR003423">
    <property type="entry name" value="OMP_efflux"/>
</dbReference>
<accession>A0A3D8VBS1</accession>
<dbReference type="Gene3D" id="2.20.200.10">
    <property type="entry name" value="Outer membrane efflux proteins (OEP)"/>
    <property type="match status" value="1"/>
</dbReference>
<evidence type="ECO:0000256" key="1">
    <source>
        <dbReference type="ARBA" id="ARBA00007613"/>
    </source>
</evidence>
<evidence type="ECO:0000256" key="2">
    <source>
        <dbReference type="RuleBase" id="RU362097"/>
    </source>
</evidence>
<dbReference type="InterPro" id="IPR010131">
    <property type="entry name" value="MdtP/NodT-like"/>
</dbReference>
<keyword evidence="3" id="KW-0175">Coiled coil</keyword>
<evidence type="ECO:0000313" key="6">
    <source>
        <dbReference type="Proteomes" id="UP000256829"/>
    </source>
</evidence>
<feature type="chain" id="PRO_5017495012" evidence="2">
    <location>
        <begin position="20"/>
        <end position="495"/>
    </location>
</feature>
<keyword evidence="2" id="KW-0564">Palmitate</keyword>
<feature type="coiled-coil region" evidence="3">
    <location>
        <begin position="198"/>
        <end position="225"/>
    </location>
</feature>
<evidence type="ECO:0000256" key="3">
    <source>
        <dbReference type="SAM" id="Coils"/>
    </source>
</evidence>
<dbReference type="PANTHER" id="PTHR30203:SF25">
    <property type="entry name" value="OUTER MEMBRANE PROTEIN-RELATED"/>
    <property type="match status" value="1"/>
</dbReference>
<dbReference type="GO" id="GO:0015562">
    <property type="term" value="F:efflux transmembrane transporter activity"/>
    <property type="evidence" value="ECO:0007669"/>
    <property type="project" value="InterPro"/>
</dbReference>
<dbReference type="Proteomes" id="UP000256829">
    <property type="component" value="Unassembled WGS sequence"/>
</dbReference>
<dbReference type="Pfam" id="PF02321">
    <property type="entry name" value="OEP"/>
    <property type="match status" value="2"/>
</dbReference>
<evidence type="ECO:0000256" key="4">
    <source>
        <dbReference type="SAM" id="MobiDB-lite"/>
    </source>
</evidence>
<dbReference type="PANTHER" id="PTHR30203">
    <property type="entry name" value="OUTER MEMBRANE CATION EFFLUX PROTEIN"/>
    <property type="match status" value="1"/>
</dbReference>
<dbReference type="RefSeq" id="WP_115843073.1">
    <property type="nucleotide sequence ID" value="NZ_CP183976.1"/>
</dbReference>
<comment type="subcellular location">
    <subcellularLocation>
        <location evidence="2">Cell outer membrane</location>
        <topology evidence="2">Lipid-anchor</topology>
    </subcellularLocation>
</comment>
<sequence>MVIRSLTLGVAAALLAACAVGPNYVRPNIETPSKFARDEAASDARAADIVTGVEQNAAPTPSPQADAEFWRSFNDPLLTRLVEDALAANHDLRIALASYDRANALLRNAKLDRFPTVTASATGSDSRASADQAPGVSRADRDGESYSVQADVSWELDLYGRVRRGVESSRAEAWAAASDLDAMQVAIVGEVARSYVELRGLQERLRVAQENAENQRETLRLVNARFDAGRGTEFDTSRARAQLEATLSRVPALEAQVAVTMHRLAVLTGQTPDALIAELTPVKPLPALPARLDPGSPGELLRHRPDVIAAEHRLHAATARIGVATADLFPRFTLGGLIGSQAIDTSSLFERDSETRLAFLGIDWSFLDIGRVRARIAAADADAAGELARYQQSVLLALEDTENALVRYARTRVEDQHLEQAAADSATAARLARVRYDAGAADLFEVLDAERTRLTAEEAFADARTRSASSAVALYKALAGGWPTRVPVREDVASR</sequence>
<gene>
    <name evidence="5" type="ORF">DX912_13390</name>
</gene>
<proteinExistence type="inferred from homology"/>
<feature type="region of interest" description="Disordered" evidence="4">
    <location>
        <begin position="118"/>
        <end position="144"/>
    </location>
</feature>
<comment type="caution">
    <text evidence="5">The sequence shown here is derived from an EMBL/GenBank/DDBJ whole genome shotgun (WGS) entry which is preliminary data.</text>
</comment>
<evidence type="ECO:0000313" key="5">
    <source>
        <dbReference type="EMBL" id="RDY66278.1"/>
    </source>
</evidence>
<keyword evidence="2" id="KW-0812">Transmembrane</keyword>
<feature type="signal peptide" evidence="2">
    <location>
        <begin position="1"/>
        <end position="19"/>
    </location>
</feature>
<keyword evidence="2" id="KW-1134">Transmembrane beta strand</keyword>
<reference evidence="5 6" key="1">
    <citation type="submission" date="2018-08" db="EMBL/GenBank/DDBJ databases">
        <title>Lysobacter soli KCTC 22011, whole genome shotgun sequence.</title>
        <authorList>
            <person name="Zhang X."/>
            <person name="Feng G."/>
            <person name="Zhu H."/>
        </authorList>
    </citation>
    <scope>NUCLEOTIDE SEQUENCE [LARGE SCALE GENOMIC DNA]</scope>
    <source>
        <strain evidence="5 6">KCTC 22011</strain>
    </source>
</reference>
<dbReference type="PROSITE" id="PS51257">
    <property type="entry name" value="PROKAR_LIPOPROTEIN"/>
    <property type="match status" value="1"/>
</dbReference>
<dbReference type="NCBIfam" id="TIGR01845">
    <property type="entry name" value="outer_NodT"/>
    <property type="match status" value="1"/>
</dbReference>
<protein>
    <submittedName>
        <fullName evidence="5">RND transporter</fullName>
    </submittedName>
</protein>
<dbReference type="AlphaFoldDB" id="A0A3D8VBS1"/>
<feature type="compositionally biased region" description="Polar residues" evidence="4">
    <location>
        <begin position="118"/>
        <end position="129"/>
    </location>
</feature>
<keyword evidence="2" id="KW-0449">Lipoprotein</keyword>
<dbReference type="Gene3D" id="1.20.1600.10">
    <property type="entry name" value="Outer membrane efflux proteins (OEP)"/>
    <property type="match status" value="1"/>
</dbReference>
<comment type="similarity">
    <text evidence="1 2">Belongs to the outer membrane factor (OMF) (TC 1.B.17) family.</text>
</comment>
<organism evidence="5 6">
    <name type="scientific">Lysobacter soli</name>
    <dbReference type="NCBI Taxonomy" id="453783"/>
    <lineage>
        <taxon>Bacteria</taxon>
        <taxon>Pseudomonadati</taxon>
        <taxon>Pseudomonadota</taxon>
        <taxon>Gammaproteobacteria</taxon>
        <taxon>Lysobacterales</taxon>
        <taxon>Lysobacteraceae</taxon>
        <taxon>Lysobacter</taxon>
    </lineage>
</organism>
<keyword evidence="2" id="KW-0472">Membrane</keyword>
<keyword evidence="2" id="KW-0732">Signal</keyword>
<dbReference type="GO" id="GO:0009279">
    <property type="term" value="C:cell outer membrane"/>
    <property type="evidence" value="ECO:0007669"/>
    <property type="project" value="UniProtKB-SubCell"/>
</dbReference>
<keyword evidence="6" id="KW-1185">Reference proteome</keyword>
<name>A0A3D8VBS1_9GAMM</name>
<dbReference type="EMBL" id="QTJR01000010">
    <property type="protein sequence ID" value="RDY66278.1"/>
    <property type="molecule type" value="Genomic_DNA"/>
</dbReference>